<dbReference type="RefSeq" id="XP_040674553.1">
    <property type="nucleotide sequence ID" value="XM_040812424.1"/>
</dbReference>
<organism evidence="2 3">
    <name type="scientific">Aspergillus versicolor CBS 583.65</name>
    <dbReference type="NCBI Taxonomy" id="1036611"/>
    <lineage>
        <taxon>Eukaryota</taxon>
        <taxon>Fungi</taxon>
        <taxon>Dikarya</taxon>
        <taxon>Ascomycota</taxon>
        <taxon>Pezizomycotina</taxon>
        <taxon>Eurotiomycetes</taxon>
        <taxon>Eurotiomycetidae</taxon>
        <taxon>Eurotiales</taxon>
        <taxon>Aspergillaceae</taxon>
        <taxon>Aspergillus</taxon>
        <taxon>Aspergillus subgen. Nidulantes</taxon>
    </lineage>
</organism>
<keyword evidence="3" id="KW-1185">Reference proteome</keyword>
<feature type="compositionally biased region" description="Acidic residues" evidence="1">
    <location>
        <begin position="170"/>
        <end position="180"/>
    </location>
</feature>
<proteinExistence type="predicted"/>
<reference evidence="3" key="1">
    <citation type="journal article" date="2017" name="Genome Biol.">
        <title>Comparative genomics reveals high biological diversity and specific adaptations in the industrially and medically important fungal genus Aspergillus.</title>
        <authorList>
            <person name="de Vries R.P."/>
            <person name="Riley R."/>
            <person name="Wiebenga A."/>
            <person name="Aguilar-Osorio G."/>
            <person name="Amillis S."/>
            <person name="Uchima C.A."/>
            <person name="Anderluh G."/>
            <person name="Asadollahi M."/>
            <person name="Askin M."/>
            <person name="Barry K."/>
            <person name="Battaglia E."/>
            <person name="Bayram O."/>
            <person name="Benocci T."/>
            <person name="Braus-Stromeyer S.A."/>
            <person name="Caldana C."/>
            <person name="Canovas D."/>
            <person name="Cerqueira G.C."/>
            <person name="Chen F."/>
            <person name="Chen W."/>
            <person name="Choi C."/>
            <person name="Clum A."/>
            <person name="Dos Santos R.A."/>
            <person name="Damasio A.R."/>
            <person name="Diallinas G."/>
            <person name="Emri T."/>
            <person name="Fekete E."/>
            <person name="Flipphi M."/>
            <person name="Freyberg S."/>
            <person name="Gallo A."/>
            <person name="Gournas C."/>
            <person name="Habgood R."/>
            <person name="Hainaut M."/>
            <person name="Harispe M.L."/>
            <person name="Henrissat B."/>
            <person name="Hilden K.S."/>
            <person name="Hope R."/>
            <person name="Hossain A."/>
            <person name="Karabika E."/>
            <person name="Karaffa L."/>
            <person name="Karanyi Z."/>
            <person name="Krasevec N."/>
            <person name="Kuo A."/>
            <person name="Kusch H."/>
            <person name="LaButti K."/>
            <person name="Lagendijk E.L."/>
            <person name="Lapidus A."/>
            <person name="Levasseur A."/>
            <person name="Lindquist E."/>
            <person name="Lipzen A."/>
            <person name="Logrieco A.F."/>
            <person name="MacCabe A."/>
            <person name="Maekelae M.R."/>
            <person name="Malavazi I."/>
            <person name="Melin P."/>
            <person name="Meyer V."/>
            <person name="Mielnichuk N."/>
            <person name="Miskei M."/>
            <person name="Molnar A.P."/>
            <person name="Mule G."/>
            <person name="Ngan C.Y."/>
            <person name="Orejas M."/>
            <person name="Orosz E."/>
            <person name="Ouedraogo J.P."/>
            <person name="Overkamp K.M."/>
            <person name="Park H.-S."/>
            <person name="Perrone G."/>
            <person name="Piumi F."/>
            <person name="Punt P.J."/>
            <person name="Ram A.F."/>
            <person name="Ramon A."/>
            <person name="Rauscher S."/>
            <person name="Record E."/>
            <person name="Riano-Pachon D.M."/>
            <person name="Robert V."/>
            <person name="Roehrig J."/>
            <person name="Ruller R."/>
            <person name="Salamov A."/>
            <person name="Salih N.S."/>
            <person name="Samson R.A."/>
            <person name="Sandor E."/>
            <person name="Sanguinetti M."/>
            <person name="Schuetze T."/>
            <person name="Sepcic K."/>
            <person name="Shelest E."/>
            <person name="Sherlock G."/>
            <person name="Sophianopoulou V."/>
            <person name="Squina F.M."/>
            <person name="Sun H."/>
            <person name="Susca A."/>
            <person name="Todd R.B."/>
            <person name="Tsang A."/>
            <person name="Unkles S.E."/>
            <person name="van de Wiele N."/>
            <person name="van Rossen-Uffink D."/>
            <person name="Oliveira J.V."/>
            <person name="Vesth T.C."/>
            <person name="Visser J."/>
            <person name="Yu J.-H."/>
            <person name="Zhou M."/>
            <person name="Andersen M.R."/>
            <person name="Archer D.B."/>
            <person name="Baker S.E."/>
            <person name="Benoit I."/>
            <person name="Brakhage A.A."/>
            <person name="Braus G.H."/>
            <person name="Fischer R."/>
            <person name="Frisvad J.C."/>
            <person name="Goldman G.H."/>
            <person name="Houbraken J."/>
            <person name="Oakley B."/>
            <person name="Pocsi I."/>
            <person name="Scazzocchio C."/>
            <person name="Seiboth B."/>
            <person name="vanKuyk P.A."/>
            <person name="Wortman J."/>
            <person name="Dyer P.S."/>
            <person name="Grigoriev I.V."/>
        </authorList>
    </citation>
    <scope>NUCLEOTIDE SEQUENCE [LARGE SCALE GENOMIC DNA]</scope>
    <source>
        <strain evidence="3">CBS 583.65</strain>
    </source>
</reference>
<feature type="region of interest" description="Disordered" evidence="1">
    <location>
        <begin position="61"/>
        <end position="250"/>
    </location>
</feature>
<feature type="compositionally biased region" description="Polar residues" evidence="1">
    <location>
        <begin position="109"/>
        <end position="119"/>
    </location>
</feature>
<gene>
    <name evidence="2" type="ORF">ASPVEDRAFT_417850</name>
</gene>
<feature type="compositionally biased region" description="Polar residues" evidence="1">
    <location>
        <begin position="148"/>
        <end position="157"/>
    </location>
</feature>
<evidence type="ECO:0000256" key="1">
    <source>
        <dbReference type="SAM" id="MobiDB-lite"/>
    </source>
</evidence>
<accession>A0A1L9Q4Y8</accession>
<dbReference type="EMBL" id="KV878141">
    <property type="protein sequence ID" value="OJJ08791.1"/>
    <property type="molecule type" value="Genomic_DNA"/>
</dbReference>
<feature type="compositionally biased region" description="Low complexity" evidence="1">
    <location>
        <begin position="72"/>
        <end position="83"/>
    </location>
</feature>
<dbReference type="VEuPathDB" id="FungiDB:ASPVEDRAFT_417850"/>
<dbReference type="Proteomes" id="UP000184073">
    <property type="component" value="Unassembled WGS sequence"/>
</dbReference>
<dbReference type="OrthoDB" id="10421102at2759"/>
<evidence type="ECO:0000313" key="3">
    <source>
        <dbReference type="Proteomes" id="UP000184073"/>
    </source>
</evidence>
<feature type="compositionally biased region" description="Basic and acidic residues" evidence="1">
    <location>
        <begin position="61"/>
        <end position="70"/>
    </location>
</feature>
<evidence type="ECO:0000313" key="2">
    <source>
        <dbReference type="EMBL" id="OJJ08791.1"/>
    </source>
</evidence>
<feature type="compositionally biased region" description="Basic and acidic residues" evidence="1">
    <location>
        <begin position="226"/>
        <end position="236"/>
    </location>
</feature>
<protein>
    <submittedName>
        <fullName evidence="2">Uncharacterized protein</fullName>
    </submittedName>
</protein>
<dbReference type="GeneID" id="63727935"/>
<sequence length="250" mass="27246">MESLTWRVILTNMCREVLGDNIKIALKGIRQAQKNQESRLPLPEDWQKQVRKEVKRLLRQEMSHMKRAVADSDTSSGPSSGLSPPGPSPSTPLTTPSSQPNSPIRDPSINGQPSSPSRFLSERTSPRTNQPSAARATFSLDSEVSYVSGHQDSTANSGAGLHPPLPTVNGEEDDEAEIEGEGQGIYMPTPLFGPPIPRSRVPNARVSTASLNHDHRISSISPPNKSRKESRSRAHDASTSPRPSTDRHVK</sequence>
<dbReference type="AlphaFoldDB" id="A0A1L9Q4Y8"/>
<feature type="compositionally biased region" description="Low complexity" evidence="1">
    <location>
        <begin position="91"/>
        <end position="103"/>
    </location>
</feature>
<name>A0A1L9Q4Y8_ASPVE</name>